<dbReference type="Proteomes" id="UP000276349">
    <property type="component" value="Unassembled WGS sequence"/>
</dbReference>
<feature type="transmembrane region" description="Helical" evidence="7">
    <location>
        <begin position="80"/>
        <end position="98"/>
    </location>
</feature>
<dbReference type="GO" id="GO:0016020">
    <property type="term" value="C:membrane"/>
    <property type="evidence" value="ECO:0007669"/>
    <property type="project" value="UniProtKB-SubCell"/>
</dbReference>
<dbReference type="Pfam" id="PF02397">
    <property type="entry name" value="Bac_transf"/>
    <property type="match status" value="1"/>
</dbReference>
<feature type="transmembrane region" description="Helical" evidence="7">
    <location>
        <begin position="110"/>
        <end position="130"/>
    </location>
</feature>
<feature type="transmembrane region" description="Helical" evidence="7">
    <location>
        <begin position="44"/>
        <end position="68"/>
    </location>
</feature>
<keyword evidence="6 7" id="KW-0472">Membrane</keyword>
<evidence type="ECO:0000256" key="1">
    <source>
        <dbReference type="ARBA" id="ARBA00004141"/>
    </source>
</evidence>
<evidence type="ECO:0000256" key="2">
    <source>
        <dbReference type="ARBA" id="ARBA00006464"/>
    </source>
</evidence>
<evidence type="ECO:0000256" key="6">
    <source>
        <dbReference type="ARBA" id="ARBA00023136"/>
    </source>
</evidence>
<dbReference type="InterPro" id="IPR003362">
    <property type="entry name" value="Bact_transf"/>
</dbReference>
<dbReference type="PANTHER" id="PTHR30576">
    <property type="entry name" value="COLANIC BIOSYNTHESIS UDP-GLUCOSE LIPID CARRIER TRANSFERASE"/>
    <property type="match status" value="1"/>
</dbReference>
<comment type="similarity">
    <text evidence="2">Belongs to the bacterial sugar transferase family.</text>
</comment>
<dbReference type="OrthoDB" id="9808602at2"/>
<keyword evidence="5 7" id="KW-1133">Transmembrane helix</keyword>
<organism evidence="9 10">
    <name type="scientific">Lysinibacillus telephonicus</name>
    <dbReference type="NCBI Taxonomy" id="1714840"/>
    <lineage>
        <taxon>Bacteria</taxon>
        <taxon>Bacillati</taxon>
        <taxon>Bacillota</taxon>
        <taxon>Bacilli</taxon>
        <taxon>Bacillales</taxon>
        <taxon>Bacillaceae</taxon>
        <taxon>Lysinibacillus</taxon>
    </lineage>
</organism>
<gene>
    <name evidence="9" type="ORF">EKG35_09525</name>
</gene>
<feature type="domain" description="Bacterial sugar transferase" evidence="8">
    <location>
        <begin position="250"/>
        <end position="431"/>
    </location>
</feature>
<feature type="transmembrane region" description="Helical" evidence="7">
    <location>
        <begin position="12"/>
        <end position="32"/>
    </location>
</feature>
<comment type="subcellular location">
    <subcellularLocation>
        <location evidence="1">Membrane</location>
        <topology evidence="1">Multi-pass membrane protein</topology>
    </subcellularLocation>
</comment>
<protein>
    <submittedName>
        <fullName evidence="9">Sugar transferase</fullName>
    </submittedName>
</protein>
<comment type="caution">
    <text evidence="9">The sequence shown here is derived from an EMBL/GenBank/DDBJ whole genome shotgun (WGS) entry which is preliminary data.</text>
</comment>
<sequence length="455" mass="52712">MSNVINQRSRKFTLIFIDLCLIIIAYILAFQLRYDNIQPRNWDAFISLSPWILLIGLFFITMYELYSLDQKSKWDVIRKVIVSSTLMMFLTMAASFLFREFALPRSVILISYVIINILLISWKLLFIIILSGKLGTILVISDSQERQKIAHQIDTQFGKRTIVKYISSNEIVESILYEIQFVDYVMMGSKISSDLKSKIIYDSIKNGKIVYVIPDLYELLLSQAAITSIDDTMVMAVKPFGLSWSQQVVKRLYDTIISFIGLIILSPLFLLIGLIIKIEDPKGSVFYKQTRLGKYNKEFTIYKFRSMVEGAEKLTGPVLAGENDPRITKIGNFIRRTRIDELPQLLNVLKGDMSIVGPRPEREFFTKQFEKDISSYVYRNTVKPGITGYAQIMGKYTTSVDDKLRFDLFYIRNYSFVLDMIIQFRTIIVLFDKTKSEGKVESEKLEPKKDRSLNY</sequence>
<dbReference type="AlphaFoldDB" id="A0A431US23"/>
<evidence type="ECO:0000256" key="5">
    <source>
        <dbReference type="ARBA" id="ARBA00022989"/>
    </source>
</evidence>
<keyword evidence="10" id="KW-1185">Reference proteome</keyword>
<proteinExistence type="inferred from homology"/>
<evidence type="ECO:0000313" key="10">
    <source>
        <dbReference type="Proteomes" id="UP000276349"/>
    </source>
</evidence>
<dbReference type="GO" id="GO:0016780">
    <property type="term" value="F:phosphotransferase activity, for other substituted phosphate groups"/>
    <property type="evidence" value="ECO:0007669"/>
    <property type="project" value="TreeGrafter"/>
</dbReference>
<dbReference type="PANTHER" id="PTHR30576:SF0">
    <property type="entry name" value="UNDECAPRENYL-PHOSPHATE N-ACETYLGALACTOSAMINYL 1-PHOSPHATE TRANSFERASE-RELATED"/>
    <property type="match status" value="1"/>
</dbReference>
<name>A0A431US23_9BACI</name>
<dbReference type="RefSeq" id="WP_126294220.1">
    <property type="nucleotide sequence ID" value="NZ_RXNR01000022.1"/>
</dbReference>
<dbReference type="InterPro" id="IPR017475">
    <property type="entry name" value="EPS_sugar_tfrase"/>
</dbReference>
<evidence type="ECO:0000256" key="3">
    <source>
        <dbReference type="ARBA" id="ARBA00022679"/>
    </source>
</evidence>
<evidence type="ECO:0000313" key="9">
    <source>
        <dbReference type="EMBL" id="RTQ93162.1"/>
    </source>
</evidence>
<keyword evidence="4 7" id="KW-0812">Transmembrane</keyword>
<evidence type="ECO:0000256" key="4">
    <source>
        <dbReference type="ARBA" id="ARBA00022692"/>
    </source>
</evidence>
<reference evidence="9 10" key="1">
    <citation type="submission" date="2018-12" db="EMBL/GenBank/DDBJ databases">
        <authorList>
            <person name="Yu L."/>
        </authorList>
    </citation>
    <scope>NUCLEOTIDE SEQUENCE [LARGE SCALE GENOMIC DNA]</scope>
    <source>
        <strain evidence="9 10">S5H2222</strain>
    </source>
</reference>
<accession>A0A431US23</accession>
<keyword evidence="3 9" id="KW-0808">Transferase</keyword>
<evidence type="ECO:0000256" key="7">
    <source>
        <dbReference type="SAM" id="Phobius"/>
    </source>
</evidence>
<dbReference type="NCBIfam" id="TIGR03025">
    <property type="entry name" value="EPS_sugtrans"/>
    <property type="match status" value="1"/>
</dbReference>
<evidence type="ECO:0000259" key="8">
    <source>
        <dbReference type="Pfam" id="PF02397"/>
    </source>
</evidence>
<dbReference type="EMBL" id="RXNR01000022">
    <property type="protein sequence ID" value="RTQ93162.1"/>
    <property type="molecule type" value="Genomic_DNA"/>
</dbReference>
<feature type="transmembrane region" description="Helical" evidence="7">
    <location>
        <begin position="252"/>
        <end position="276"/>
    </location>
</feature>